<organism evidence="3 4">
    <name type="scientific">Hyalella azteca</name>
    <name type="common">Amphipod</name>
    <dbReference type="NCBI Taxonomy" id="294128"/>
    <lineage>
        <taxon>Eukaryota</taxon>
        <taxon>Metazoa</taxon>
        <taxon>Ecdysozoa</taxon>
        <taxon>Arthropoda</taxon>
        <taxon>Crustacea</taxon>
        <taxon>Multicrustacea</taxon>
        <taxon>Malacostraca</taxon>
        <taxon>Eumalacostraca</taxon>
        <taxon>Peracarida</taxon>
        <taxon>Amphipoda</taxon>
        <taxon>Senticaudata</taxon>
        <taxon>Talitrida</taxon>
        <taxon>Talitroidea</taxon>
        <taxon>Hyalellidae</taxon>
        <taxon>Hyalella</taxon>
    </lineage>
</organism>
<dbReference type="AlphaFoldDB" id="A0A8B7NYH0"/>
<keyword evidence="2" id="KW-0812">Transmembrane</keyword>
<feature type="region of interest" description="Disordered" evidence="1">
    <location>
        <begin position="87"/>
        <end position="106"/>
    </location>
</feature>
<evidence type="ECO:0000256" key="2">
    <source>
        <dbReference type="SAM" id="Phobius"/>
    </source>
</evidence>
<sequence length="128" mass="13391">MSVTNFLTMPGIPETTPSSDPAEIMALMFNPVSLQTVIFPLFSYLLGIGVLLYDIITFFIAVSNGTRDQYKPVGSRLGFAALNGGGASPSLQQRSGSMSPVPPEPSLDLLSNVLAAISSPGQFGPNNG</sequence>
<keyword evidence="2" id="KW-0472">Membrane</keyword>
<dbReference type="Proteomes" id="UP000694843">
    <property type="component" value="Unplaced"/>
</dbReference>
<keyword evidence="3" id="KW-1185">Reference proteome</keyword>
<feature type="compositionally biased region" description="Polar residues" evidence="1">
    <location>
        <begin position="89"/>
        <end position="98"/>
    </location>
</feature>
<protein>
    <submittedName>
        <fullName evidence="4">Uncharacterized protein LOC108674478</fullName>
    </submittedName>
</protein>
<gene>
    <name evidence="4" type="primary">LOC108674478</name>
</gene>
<name>A0A8B7NYH0_HYAAZ</name>
<feature type="transmembrane region" description="Helical" evidence="2">
    <location>
        <begin position="37"/>
        <end position="62"/>
    </location>
</feature>
<dbReference type="RefSeq" id="XP_018017921.1">
    <property type="nucleotide sequence ID" value="XM_018162432.2"/>
</dbReference>
<evidence type="ECO:0000256" key="1">
    <source>
        <dbReference type="SAM" id="MobiDB-lite"/>
    </source>
</evidence>
<dbReference type="GeneID" id="108674478"/>
<reference evidence="4" key="1">
    <citation type="submission" date="2025-08" db="UniProtKB">
        <authorList>
            <consortium name="RefSeq"/>
        </authorList>
    </citation>
    <scope>IDENTIFICATION</scope>
    <source>
        <tissue evidence="4">Whole organism</tissue>
    </source>
</reference>
<evidence type="ECO:0000313" key="4">
    <source>
        <dbReference type="RefSeq" id="XP_018017921.1"/>
    </source>
</evidence>
<dbReference type="KEGG" id="hazt:108674478"/>
<accession>A0A8B7NYH0</accession>
<keyword evidence="2" id="KW-1133">Transmembrane helix</keyword>
<proteinExistence type="predicted"/>
<evidence type="ECO:0000313" key="3">
    <source>
        <dbReference type="Proteomes" id="UP000694843"/>
    </source>
</evidence>